<dbReference type="EMBL" id="JAECZC010000012">
    <property type="protein sequence ID" value="MBH8562419.1"/>
    <property type="molecule type" value="Genomic_DNA"/>
</dbReference>
<dbReference type="EMBL" id="JAECZC010000012">
    <property type="protein sequence ID" value="MBH8562360.1"/>
    <property type="molecule type" value="Genomic_DNA"/>
</dbReference>
<gene>
    <name evidence="1" type="ORF">I8748_09270</name>
    <name evidence="2" type="ORF">I8748_09575</name>
</gene>
<protein>
    <submittedName>
        <fullName evidence="1">Uncharacterized protein</fullName>
    </submittedName>
</protein>
<evidence type="ECO:0000313" key="3">
    <source>
        <dbReference type="Proteomes" id="UP000632766"/>
    </source>
</evidence>
<name>A0A8J7L7Q1_9NOST</name>
<organism evidence="1 3">
    <name type="scientific">Amazonocrinis nigriterrae CENA67</name>
    <dbReference type="NCBI Taxonomy" id="2794033"/>
    <lineage>
        <taxon>Bacteria</taxon>
        <taxon>Bacillati</taxon>
        <taxon>Cyanobacteriota</taxon>
        <taxon>Cyanophyceae</taxon>
        <taxon>Nostocales</taxon>
        <taxon>Nostocaceae</taxon>
        <taxon>Amazonocrinis</taxon>
        <taxon>Amazonocrinis nigriterrae</taxon>
    </lineage>
</organism>
<sequence length="67" mass="8114">MLKNVMDGEVEKRWRSHSTMMIKYLLIHKNSVMSRYKNRTQILREDIMKESVIYQDILEQGNKENNV</sequence>
<proteinExistence type="predicted"/>
<dbReference type="Proteomes" id="UP000632766">
    <property type="component" value="Unassembled WGS sequence"/>
</dbReference>
<dbReference type="AlphaFoldDB" id="A0A8J7L7Q1"/>
<accession>A0A8J7L7Q1</accession>
<keyword evidence="3" id="KW-1185">Reference proteome</keyword>
<evidence type="ECO:0000313" key="2">
    <source>
        <dbReference type="EMBL" id="MBH8562419.1"/>
    </source>
</evidence>
<evidence type="ECO:0000313" key="1">
    <source>
        <dbReference type="EMBL" id="MBH8562360.1"/>
    </source>
</evidence>
<dbReference type="RefSeq" id="WP_198124348.1">
    <property type="nucleotide sequence ID" value="NZ_JAECZC010000012.1"/>
</dbReference>
<reference evidence="1 3" key="1">
    <citation type="journal article" date="2021" name="Int. J. Syst. Evol. Microbiol.">
        <title>Amazonocrinis nigriterrae gen. nov., sp. nov., Atlanticothrix silvestris gen. nov., sp. nov. and Dendronalium phyllosphericum gen. nov., sp. nov., nostocacean cyanobacteria from Brazilian environments.</title>
        <authorList>
            <person name="Alvarenga D.O."/>
            <person name="Andreote A.P.D."/>
            <person name="Branco L.H.Z."/>
            <person name="Delbaje E."/>
            <person name="Cruz R.B."/>
            <person name="Varani A.M."/>
            <person name="Fiore M.F."/>
        </authorList>
    </citation>
    <scope>NUCLEOTIDE SEQUENCE [LARGE SCALE GENOMIC DNA]</scope>
    <source>
        <strain evidence="1 3">CENA67</strain>
    </source>
</reference>
<comment type="caution">
    <text evidence="1">The sequence shown here is derived from an EMBL/GenBank/DDBJ whole genome shotgun (WGS) entry which is preliminary data.</text>
</comment>